<dbReference type="NCBIfam" id="TIGR02352">
    <property type="entry name" value="thiamin_ThiO"/>
    <property type="match status" value="1"/>
</dbReference>
<protein>
    <recommendedName>
        <fullName evidence="5">glycine oxidase</fullName>
        <ecNumber evidence="5">1.4.3.19</ecNumber>
    </recommendedName>
</protein>
<evidence type="ECO:0000259" key="6">
    <source>
        <dbReference type="Pfam" id="PF01266"/>
    </source>
</evidence>
<evidence type="ECO:0000313" key="8">
    <source>
        <dbReference type="Proteomes" id="UP001516662"/>
    </source>
</evidence>
<keyword evidence="3 7" id="KW-0560">Oxidoreductase</keyword>
<dbReference type="PANTHER" id="PTHR13847">
    <property type="entry name" value="SARCOSINE DEHYDROGENASE-RELATED"/>
    <property type="match status" value="1"/>
</dbReference>
<feature type="domain" description="FAD dependent oxidoreductase" evidence="6">
    <location>
        <begin position="7"/>
        <end position="351"/>
    </location>
</feature>
<dbReference type="Gene3D" id="3.30.9.10">
    <property type="entry name" value="D-Amino Acid Oxidase, subunit A, domain 2"/>
    <property type="match status" value="1"/>
</dbReference>
<keyword evidence="8" id="KW-1185">Reference proteome</keyword>
<reference evidence="7 8" key="1">
    <citation type="submission" date="2020-10" db="EMBL/GenBank/DDBJ databases">
        <title>Bacillus sp. HD4P25, an endophyte from a halophyte.</title>
        <authorList>
            <person name="Sun J.-Q."/>
        </authorList>
    </citation>
    <scope>NUCLEOTIDE SEQUENCE [LARGE SCALE GENOMIC DNA]</scope>
    <source>
        <strain evidence="7 8">YIM 93174</strain>
    </source>
</reference>
<dbReference type="InterPro" id="IPR036188">
    <property type="entry name" value="FAD/NAD-bd_sf"/>
</dbReference>
<evidence type="ECO:0000256" key="1">
    <source>
        <dbReference type="ARBA" id="ARBA00004948"/>
    </source>
</evidence>
<dbReference type="InterPro" id="IPR012727">
    <property type="entry name" value="Gly_oxidase_ThiO"/>
</dbReference>
<dbReference type="EMBL" id="JADCLJ010000006">
    <property type="protein sequence ID" value="MBE4906797.1"/>
    <property type="molecule type" value="Genomic_DNA"/>
</dbReference>
<sequence length="377" mass="41022">MKQENYDAIIIGGGVNGCAVAYNLAKRGRKVVLLEKDRIASKSSGAAAGMIAAQTELDEDGPLFSLARKSRSMFTDLAIELKKVSGIDIELVNKGMYKVALTEEQEEELKGIIKVQTNLGEKAEWLTANELRMKEPAISSEVRGAMYVPEDGQVSAPHLTAAFASSAAALGAEIKEFTDVYSVEYESGQVKGVITNEGRFTSENIIVCTGAWSKKVLEETNIELDTYPVKGECFSVKTTKPLVEGSIFSHGCYIVPKRGGRLIVGATVKPHTFDQKVTVDGVATLMEKAIKLVPEIASTEWETAWAGIRPQTGDGLPYIGEHPSIHGLFIATGHFRNGILLAPVTGELLADYVERKPIDEKIVSAFRIDRSMVHQFE</sequence>
<evidence type="ECO:0000256" key="3">
    <source>
        <dbReference type="ARBA" id="ARBA00023002"/>
    </source>
</evidence>
<gene>
    <name evidence="7" type="primary">thiO</name>
    <name evidence="7" type="ORF">IMZ08_01835</name>
</gene>
<dbReference type="GO" id="GO:0043799">
    <property type="term" value="F:glycine oxidase activity"/>
    <property type="evidence" value="ECO:0007669"/>
    <property type="project" value="UniProtKB-EC"/>
</dbReference>
<comment type="pathway">
    <text evidence="1">Cofactor biosynthesis; thiamine diphosphate biosynthesis.</text>
</comment>
<dbReference type="SUPFAM" id="SSF51905">
    <property type="entry name" value="FAD/NAD(P)-binding domain"/>
    <property type="match status" value="1"/>
</dbReference>
<dbReference type="PANTHER" id="PTHR13847:SF289">
    <property type="entry name" value="GLYCINE OXIDASE"/>
    <property type="match status" value="1"/>
</dbReference>
<dbReference type="SUPFAM" id="SSF54373">
    <property type="entry name" value="FAD-linked reductases, C-terminal domain"/>
    <property type="match status" value="1"/>
</dbReference>
<evidence type="ECO:0000256" key="2">
    <source>
        <dbReference type="ARBA" id="ARBA00022977"/>
    </source>
</evidence>
<evidence type="ECO:0000313" key="7">
    <source>
        <dbReference type="EMBL" id="MBE4906797.1"/>
    </source>
</evidence>
<dbReference type="Pfam" id="PF01266">
    <property type="entry name" value="DAO"/>
    <property type="match status" value="1"/>
</dbReference>
<organism evidence="7 8">
    <name type="scientific">Litchfieldia luteola</name>
    <dbReference type="NCBI Taxonomy" id="682179"/>
    <lineage>
        <taxon>Bacteria</taxon>
        <taxon>Bacillati</taxon>
        <taxon>Bacillota</taxon>
        <taxon>Bacilli</taxon>
        <taxon>Bacillales</taxon>
        <taxon>Bacillaceae</taxon>
        <taxon>Litchfieldia</taxon>
    </lineage>
</organism>
<name>A0ABR9QE76_9BACI</name>
<comment type="catalytic activity">
    <reaction evidence="4">
        <text>glycine + O2 + H2O = glyoxylate + H2O2 + NH4(+)</text>
        <dbReference type="Rhea" id="RHEA:11532"/>
        <dbReference type="ChEBI" id="CHEBI:15377"/>
        <dbReference type="ChEBI" id="CHEBI:15379"/>
        <dbReference type="ChEBI" id="CHEBI:16240"/>
        <dbReference type="ChEBI" id="CHEBI:28938"/>
        <dbReference type="ChEBI" id="CHEBI:36655"/>
        <dbReference type="ChEBI" id="CHEBI:57305"/>
        <dbReference type="EC" id="1.4.3.19"/>
    </reaction>
</comment>
<dbReference type="EC" id="1.4.3.19" evidence="5"/>
<evidence type="ECO:0000256" key="5">
    <source>
        <dbReference type="ARBA" id="ARBA00050018"/>
    </source>
</evidence>
<comment type="caution">
    <text evidence="7">The sequence shown here is derived from an EMBL/GenBank/DDBJ whole genome shotgun (WGS) entry which is preliminary data.</text>
</comment>
<keyword evidence="2" id="KW-0784">Thiamine biosynthesis</keyword>
<dbReference type="Proteomes" id="UP001516662">
    <property type="component" value="Unassembled WGS sequence"/>
</dbReference>
<accession>A0ABR9QE76</accession>
<proteinExistence type="predicted"/>
<dbReference type="RefSeq" id="WP_193534287.1">
    <property type="nucleotide sequence ID" value="NZ_JADCLJ010000006.1"/>
</dbReference>
<dbReference type="InterPro" id="IPR006076">
    <property type="entry name" value="FAD-dep_OxRdtase"/>
</dbReference>
<dbReference type="Gene3D" id="3.50.50.60">
    <property type="entry name" value="FAD/NAD(P)-binding domain"/>
    <property type="match status" value="1"/>
</dbReference>
<evidence type="ECO:0000256" key="4">
    <source>
        <dbReference type="ARBA" id="ARBA00049872"/>
    </source>
</evidence>